<sequence>MLKKIYPKIWFILLLLNLFVTNFYGVFINKQGNLYNSKLNNIKAFFDIDWPFLSKTKEIKPNVEKQLITENSIKKDIQDAENHMNKIIILLNNNQNDENNTNEISILLISLNQEAVLVKQRIATIKKNFAKWVNKCQENKNKLTINNVLQEYFTTLSIFNQDIKNINDRIIKIEKKITQKKLNHSNELFINSNSRTL</sequence>
<keyword evidence="1" id="KW-0812">Transmembrane</keyword>
<reference evidence="2" key="1">
    <citation type="journal article" date="2017" name="Microbiol. Res.">
        <title>Identification of putative effector genes and their transcripts in three strains related to 'Candidatus Phytoplasma aurantifolia'.</title>
        <authorList>
            <person name="Anabestani A."/>
            <person name="Izadpanah K."/>
            <person name="Abba S."/>
            <person name="Galetto L."/>
            <person name="Ghorbani A."/>
            <person name="Palermo S."/>
            <person name="Siampour M."/>
            <person name="Veratti F."/>
            <person name="Marzachi C."/>
        </authorList>
    </citation>
    <scope>NUCLEOTIDE SEQUENCE</scope>
    <source>
        <strain evidence="2">CrP</strain>
    </source>
</reference>
<keyword evidence="1" id="KW-1133">Transmembrane helix</keyword>
<feature type="transmembrane region" description="Helical" evidence="1">
    <location>
        <begin position="9"/>
        <end position="28"/>
    </location>
</feature>
<keyword evidence="1" id="KW-0472">Membrane</keyword>
<name>A0A1V0PKT0_9MOLU</name>
<evidence type="ECO:0000313" key="2">
    <source>
        <dbReference type="EMBL" id="ARE29780.1"/>
    </source>
</evidence>
<evidence type="ECO:0000256" key="1">
    <source>
        <dbReference type="SAM" id="Phobius"/>
    </source>
</evidence>
<dbReference type="EMBL" id="KY214410">
    <property type="protein sequence ID" value="ARE29780.1"/>
    <property type="molecule type" value="Genomic_DNA"/>
</dbReference>
<accession>A0A1V0PKT0</accession>
<dbReference type="AlphaFoldDB" id="A0A1V0PKT0"/>
<organism evidence="2">
    <name type="scientific">Crotalaria phyllody phytoplasma</name>
    <dbReference type="NCBI Taxonomy" id="419494"/>
    <lineage>
        <taxon>Bacteria</taxon>
        <taxon>Bacillati</taxon>
        <taxon>Mycoplasmatota</taxon>
        <taxon>Mollicutes</taxon>
        <taxon>Acholeplasmatales</taxon>
        <taxon>Acholeplasmataceae</taxon>
        <taxon>Candidatus Phytoplasma</taxon>
        <taxon>16SrII (Peanut WB group)</taxon>
    </lineage>
</organism>
<protein>
    <submittedName>
        <fullName evidence="2">Putative effector</fullName>
    </submittedName>
</protein>
<proteinExistence type="predicted"/>